<dbReference type="PANTHER" id="PTHR13234">
    <property type="entry name" value="GAMMA-INTERFERON INDUCIBLE LYSOSOMAL THIOL REDUCTASE GILT"/>
    <property type="match status" value="1"/>
</dbReference>
<dbReference type="Pfam" id="PF03227">
    <property type="entry name" value="GILT"/>
    <property type="match status" value="1"/>
</dbReference>
<protein>
    <submittedName>
        <fullName evidence="4">Putative gamma-interferon-inducible lysosomal thiol reductase</fullName>
    </submittedName>
</protein>
<keyword evidence="2" id="KW-0325">Glycoprotein</keyword>
<organism evidence="4">
    <name type="scientific">Triatoma infestans</name>
    <name type="common">Assassin bug</name>
    <dbReference type="NCBI Taxonomy" id="30076"/>
    <lineage>
        <taxon>Eukaryota</taxon>
        <taxon>Metazoa</taxon>
        <taxon>Ecdysozoa</taxon>
        <taxon>Arthropoda</taxon>
        <taxon>Hexapoda</taxon>
        <taxon>Insecta</taxon>
        <taxon>Pterygota</taxon>
        <taxon>Neoptera</taxon>
        <taxon>Paraneoptera</taxon>
        <taxon>Hemiptera</taxon>
        <taxon>Heteroptera</taxon>
        <taxon>Panheteroptera</taxon>
        <taxon>Cimicomorpha</taxon>
        <taxon>Reduviidae</taxon>
        <taxon>Triatominae</taxon>
        <taxon>Triatoma</taxon>
    </lineage>
</organism>
<evidence type="ECO:0000256" key="2">
    <source>
        <dbReference type="ARBA" id="ARBA00023180"/>
    </source>
</evidence>
<reference evidence="4" key="1">
    <citation type="journal article" date="2014" name="PLoS Negl. Trop. Dis.">
        <title>An updated insight into the Sialotranscriptome of Triatoma infestans: developmental stage and geographic variations.</title>
        <authorList>
            <person name="Schwarz A."/>
            <person name="Medrano-Mercado N."/>
            <person name="Schaub G.A."/>
            <person name="Struchiner C.J."/>
            <person name="Bargues M.D."/>
            <person name="Levy M.Z."/>
            <person name="Ribeiro J.M."/>
        </authorList>
    </citation>
    <scope>NUCLEOTIDE SEQUENCE</scope>
    <source>
        <strain evidence="4">Chile</strain>
        <tissue evidence="4">Salivary glands</tissue>
    </source>
</reference>
<dbReference type="GO" id="GO:0016671">
    <property type="term" value="F:oxidoreductase activity, acting on a sulfur group of donors, disulfide as acceptor"/>
    <property type="evidence" value="ECO:0007669"/>
    <property type="project" value="InterPro"/>
</dbReference>
<comment type="similarity">
    <text evidence="1">Belongs to the GILT family.</text>
</comment>
<sequence length="235" mass="25839">MSTFVYLLVFIAAGSTYAQKVPVTVYYESLCPDSIKFYTTQLYPTWNSSLKSFIDLHLVPYGKSNYTRTGDNYTFTCHHGEKECIGNRVQACALELIPKNDMDLKVKYINCLMSMSKSSGDVYPTKTCSDDVKLGVDLLDKIESCSTSNEGNEYLAALGNMTMHFQNPLVSVPTVVINNQLDDKDKEAARTDFKGVLCSLIKGGKPAECGKSGATGASYPAVLLITLLLAFTIRL</sequence>
<dbReference type="AlphaFoldDB" id="A0A023F7A4"/>
<keyword evidence="3" id="KW-0732">Signal</keyword>
<evidence type="ECO:0000313" key="4">
    <source>
        <dbReference type="EMBL" id="JAC17118.1"/>
    </source>
</evidence>
<dbReference type="InterPro" id="IPR004911">
    <property type="entry name" value="Interferon-induced_GILT"/>
</dbReference>
<proteinExistence type="evidence at transcript level"/>
<name>A0A023F7A4_TRIIF</name>
<feature type="chain" id="PRO_5001516104" evidence="3">
    <location>
        <begin position="19"/>
        <end position="235"/>
    </location>
</feature>
<accession>A0A023F7A4</accession>
<evidence type="ECO:0000256" key="3">
    <source>
        <dbReference type="SAM" id="SignalP"/>
    </source>
</evidence>
<evidence type="ECO:0000256" key="1">
    <source>
        <dbReference type="ARBA" id="ARBA00005679"/>
    </source>
</evidence>
<feature type="signal peptide" evidence="3">
    <location>
        <begin position="1"/>
        <end position="18"/>
    </location>
</feature>
<dbReference type="PANTHER" id="PTHR13234:SF69">
    <property type="entry name" value="GILT-LIKE PROTEIN 1"/>
    <property type="match status" value="1"/>
</dbReference>
<dbReference type="EMBL" id="GBBI01001594">
    <property type="protein sequence ID" value="JAC17118.1"/>
    <property type="molecule type" value="mRNA"/>
</dbReference>